<feature type="compositionally biased region" description="Basic and acidic residues" evidence="1">
    <location>
        <begin position="518"/>
        <end position="532"/>
    </location>
</feature>
<evidence type="ECO:0000313" key="3">
    <source>
        <dbReference type="Proteomes" id="UP001153076"/>
    </source>
</evidence>
<evidence type="ECO:0000256" key="1">
    <source>
        <dbReference type="SAM" id="MobiDB-lite"/>
    </source>
</evidence>
<dbReference type="OrthoDB" id="1931055at2759"/>
<feature type="compositionally biased region" description="Basic and acidic residues" evidence="1">
    <location>
        <begin position="249"/>
        <end position="258"/>
    </location>
</feature>
<feature type="compositionally biased region" description="Basic and acidic residues" evidence="1">
    <location>
        <begin position="1674"/>
        <end position="1691"/>
    </location>
</feature>
<feature type="compositionally biased region" description="Gly residues" evidence="1">
    <location>
        <begin position="93"/>
        <end position="106"/>
    </location>
</feature>
<feature type="compositionally biased region" description="Polar residues" evidence="1">
    <location>
        <begin position="2326"/>
        <end position="2338"/>
    </location>
</feature>
<dbReference type="InterPro" id="IPR051195">
    <property type="entry name" value="Fungal_stress_NST1"/>
</dbReference>
<feature type="compositionally biased region" description="Polar residues" evidence="1">
    <location>
        <begin position="2086"/>
        <end position="2099"/>
    </location>
</feature>
<keyword evidence="3" id="KW-1185">Reference proteome</keyword>
<dbReference type="Proteomes" id="UP001153076">
    <property type="component" value="Unassembled WGS sequence"/>
</dbReference>
<feature type="compositionally biased region" description="Polar residues" evidence="1">
    <location>
        <begin position="1584"/>
        <end position="1603"/>
    </location>
</feature>
<feature type="compositionally biased region" description="Basic and acidic residues" evidence="1">
    <location>
        <begin position="296"/>
        <end position="310"/>
    </location>
</feature>
<feature type="region of interest" description="Disordered" evidence="1">
    <location>
        <begin position="1447"/>
        <end position="1643"/>
    </location>
</feature>
<feature type="region of interest" description="Disordered" evidence="1">
    <location>
        <begin position="687"/>
        <end position="714"/>
    </location>
</feature>
<feature type="region of interest" description="Disordered" evidence="1">
    <location>
        <begin position="496"/>
        <end position="542"/>
    </location>
</feature>
<feature type="region of interest" description="Disordered" evidence="1">
    <location>
        <begin position="909"/>
        <end position="1067"/>
    </location>
</feature>
<feature type="region of interest" description="Disordered" evidence="1">
    <location>
        <begin position="608"/>
        <end position="629"/>
    </location>
</feature>
<feature type="region of interest" description="Disordered" evidence="1">
    <location>
        <begin position="1854"/>
        <end position="1874"/>
    </location>
</feature>
<feature type="compositionally biased region" description="Polar residues" evidence="1">
    <location>
        <begin position="1705"/>
        <end position="1721"/>
    </location>
</feature>
<feature type="compositionally biased region" description="Basic and acidic residues" evidence="1">
    <location>
        <begin position="1607"/>
        <end position="1617"/>
    </location>
</feature>
<feature type="compositionally biased region" description="Polar residues" evidence="1">
    <location>
        <begin position="1450"/>
        <end position="1464"/>
    </location>
</feature>
<feature type="compositionally biased region" description="Low complexity" evidence="1">
    <location>
        <begin position="107"/>
        <end position="116"/>
    </location>
</feature>
<feature type="compositionally biased region" description="Polar residues" evidence="1">
    <location>
        <begin position="1506"/>
        <end position="1515"/>
    </location>
</feature>
<feature type="compositionally biased region" description="Polar residues" evidence="1">
    <location>
        <begin position="1544"/>
        <end position="1561"/>
    </location>
</feature>
<feature type="compositionally biased region" description="Low complexity" evidence="1">
    <location>
        <begin position="1213"/>
        <end position="1230"/>
    </location>
</feature>
<feature type="compositionally biased region" description="Low complexity" evidence="1">
    <location>
        <begin position="1856"/>
        <end position="1866"/>
    </location>
</feature>
<feature type="region of interest" description="Disordered" evidence="1">
    <location>
        <begin position="2171"/>
        <end position="2191"/>
    </location>
</feature>
<feature type="compositionally biased region" description="Low complexity" evidence="1">
    <location>
        <begin position="21"/>
        <end position="42"/>
    </location>
</feature>
<dbReference type="EMBL" id="JAKOGI010000001">
    <property type="protein sequence ID" value="KAJ8453140.1"/>
    <property type="molecule type" value="Genomic_DNA"/>
</dbReference>
<name>A0A9Q1L027_9CARY</name>
<feature type="region of interest" description="Disordered" evidence="1">
    <location>
        <begin position="2077"/>
        <end position="2104"/>
    </location>
</feature>
<accession>A0A9Q1L027</accession>
<feature type="compositionally biased region" description="Polar residues" evidence="1">
    <location>
        <begin position="11"/>
        <end position="20"/>
    </location>
</feature>
<evidence type="ECO:0000313" key="2">
    <source>
        <dbReference type="EMBL" id="KAJ8453140.1"/>
    </source>
</evidence>
<feature type="compositionally biased region" description="Basic and acidic residues" evidence="1">
    <location>
        <begin position="700"/>
        <end position="714"/>
    </location>
</feature>
<feature type="region of interest" description="Disordered" evidence="1">
    <location>
        <begin position="1"/>
        <end position="467"/>
    </location>
</feature>
<dbReference type="PANTHER" id="PTHR31780:SF10">
    <property type="entry name" value="LD36051P"/>
    <property type="match status" value="1"/>
</dbReference>
<feature type="region of interest" description="Disordered" evidence="1">
    <location>
        <begin position="1763"/>
        <end position="1789"/>
    </location>
</feature>
<evidence type="ECO:0008006" key="4">
    <source>
        <dbReference type="Google" id="ProtNLM"/>
    </source>
</evidence>
<feature type="region of interest" description="Disordered" evidence="1">
    <location>
        <begin position="1208"/>
        <end position="1232"/>
    </location>
</feature>
<feature type="compositionally biased region" description="Polar residues" evidence="1">
    <location>
        <begin position="2362"/>
        <end position="2385"/>
    </location>
</feature>
<reference evidence="2" key="1">
    <citation type="submission" date="2022-04" db="EMBL/GenBank/DDBJ databases">
        <title>Carnegiea gigantea Genome sequencing and assembly v2.</title>
        <authorList>
            <person name="Copetti D."/>
            <person name="Sanderson M.J."/>
            <person name="Burquez A."/>
            <person name="Wojciechowski M.F."/>
        </authorList>
    </citation>
    <scope>NUCLEOTIDE SEQUENCE</scope>
    <source>
        <strain evidence="2">SGP5-SGP5p</strain>
        <tissue evidence="2">Aerial part</tissue>
    </source>
</reference>
<dbReference type="PANTHER" id="PTHR31780">
    <property type="entry name" value="STRESS RESPONSE PROTEIN NST1-RELATED"/>
    <property type="match status" value="1"/>
</dbReference>
<feature type="compositionally biased region" description="Basic and acidic residues" evidence="1">
    <location>
        <begin position="968"/>
        <end position="987"/>
    </location>
</feature>
<feature type="region of interest" description="Disordered" evidence="1">
    <location>
        <begin position="1674"/>
        <end position="1721"/>
    </location>
</feature>
<feature type="compositionally biased region" description="Polar residues" evidence="1">
    <location>
        <begin position="958"/>
        <end position="967"/>
    </location>
</feature>
<comment type="caution">
    <text evidence="2">The sequence shown here is derived from an EMBL/GenBank/DDBJ whole genome shotgun (WGS) entry which is preliminary data.</text>
</comment>
<feature type="region of interest" description="Disordered" evidence="1">
    <location>
        <begin position="2322"/>
        <end position="2431"/>
    </location>
</feature>
<feature type="compositionally biased region" description="Low complexity" evidence="1">
    <location>
        <begin position="998"/>
        <end position="1010"/>
    </location>
</feature>
<dbReference type="CDD" id="cd22249">
    <property type="entry name" value="UDM1_RNF168_RNF169-like"/>
    <property type="match status" value="1"/>
</dbReference>
<feature type="compositionally biased region" description="Gly residues" evidence="1">
    <location>
        <begin position="43"/>
        <end position="53"/>
    </location>
</feature>
<proteinExistence type="predicted"/>
<feature type="compositionally biased region" description="Low complexity" evidence="1">
    <location>
        <begin position="2386"/>
        <end position="2399"/>
    </location>
</feature>
<feature type="compositionally biased region" description="Polar residues" evidence="1">
    <location>
        <begin position="1479"/>
        <end position="1490"/>
    </location>
</feature>
<sequence>MANPGAGNRFVSVNLNKSYGPSSSHPNPNHHSNSFNYGSGRARSGGGGVGGGMVVLSRPRSSHKAGPKLSVPPPLNLPSLRKEHERFDSSGSAAGGSSGGIPGGGSRPSSSGLGWSKPGAIVSVERDGISGGDRPLSSDGAAPGIQAVDAVTRGGGSGYMPPSARSGASGPDVSTPMSMEKASVLRGEDFPSLRATLSAANGSAQKPKDSSHQRQRQGMSEEPSSGQGEGSRTDMRPQVQSQYSLGKSIRADGRDDHNSGNSRPLEQGQKQEDFFLGPLPLVRLSPRSDWADDERDTSRGLTDRGRDHNFSRAGTYWDRDFDLPRSNFLPQKPVQNHFDRRGQRDNDVGKGLSNEVSNADPVNRDVRGPTREGREGQSWKRPASREGFASQEGISDKNSLGPRPTSVNRETAKENKCIPFPPQLGGNTRDEHIGGNTVNRDVGTGRRDPGYVQGGRQQWTNSVHANNGMGAERNIWDRHGSESNRYRVDALQNSMGSRSSFSAGSRGPAGSDHSSNFGRDKRSFSRGEKPYTEDPFMTSDFDVRDPFSGGILGVVKRKKDANKHLDFHDPVRESFEAELERVQKMQELERQRVIEEQERAMEIARREEEERQRLAREQEEHQRRLEEEAREAAWRAEQERLEAISRAEEQRLAREEEKQRILMEEERRRQAAKLKLQELEERIARRQAEAAKADGAADVQGEKRPAVSKERDVSRADDFAAWEDGERMVERITNTASSDSSVSRPFDMGSRPVSVAEGSFAFADRGKSFNSWRRDVFENGSSSSFFSSEHENGYQSPRRDTFVGGRAFPRKDFYGGSGYMPSRGYYRGGAAEPQMEDFLHARGHRWSISGDGDPYGRNKELEAEFHESVRGKFEVDWSQGQGRGSSPFSERLYQNSELEDLYTYGRSRYPARQPRVLPPPSLPSVHRSSFRSDSEQARSSTYQDEDMSFSHAMGSESAAVSYQNAQGEHSDKLDNEQNAQNEEHDLNRSVTPTPGCDSQSSLCVSSAPSSPTQLSHDDLDDSRDSLAVSGSAEDHGVCNSESEAVLPKAKDGQGTPSSISVGDDEEWTVENNGLQQQEEYDEDVRYNEEVQDGDDDNAELNQEFEAMHLEAKGSPHMRYNVVLGFDQGVEVVMPNDECERSPRIAENVYVGPQVIGGPTELNVSFDGSRGGQSPQVADVSQHLSTDASCLAAEDGQKAVQDYIPVPVNAPHASKSSDPLSSGDSSSVSVLTAQQSIPPSVGAGLQSSSQSVMPSVAATQGTPELPVKLQFGLFSGPSLIPSPVPAIQIGSIQMPLQLPPQIGPSLSHLHAPQPPLFQFGQLRYPSPISQGFPHLAPQSMPFVQPTIPSHYPLGQRYGSPLSVQPVQESSTQSSVRDGALLLTMKSHHIQPPNPLKIRPDAELKEANLMAGEPESNDISDQNQADTSIAPMDQVRTESCKRTEIIGHVQNVVRNSKPLNKTSESRAQGGPPSSHFAANHGDSSGPTAQGPSGNKGRRLAFTARNPGGRSSSLSNETYRSDVNGFQRRRRGMQRFEFRVRQAADGKQSSALASNYSGSDSKSNYDGDGSGMQPRSGLKKDVPYDQTKLTVDPHNSSSDQIITRETGSGIREDRPARKETSTGGLDTARRAEGSLKRNISSEDDVDAPLQSGIVRVFKQPGIETPSDEDDFIEVRSKRQMLNDRREQREKEIKAKSSNMRKGQRKSRSAPQGTSNARITGRISGSLSTQATKNVHKVGMPKHGLVSNEVPAAFNKTVSQTLAPIGTPPINSDSQGGAKAQTAKPPPTSFRATTEQTVGSDLNFHAQSNALNGVHSSVGSQDNSQSNPHVMTLTQTQLEEAMKPVQFDKDVVSVGDRAGSVSETGMSSSSLAKDNSLPSATSPISCLLAGEKIQFGAVTSPTILPPSTRVVSQVMRAPASSQLDIKISRSMLPAENDCALLFEKEKHSNESCQPLEDCEAEAEAAASAVAVAAISNDETVAPAIGGCSASMAVCKGLRGVTVDVMAAGMTGEQQPVTHSKGEESFSVSLPADLSVETPPISIWPPLPSPHSSSQVPSPFSGGPSSHFPFYDMNPMMGGPVYAFGPREESAGSQSQPQKSSAPTSGPLGTWQQCHPGVYSFYGPPAGFTAPFISPPGSVPEVQGPPHMVVYNHFAPVGQFGQVGLSYMGSTYIPSGKQPDWKHDPSSSGMGGGEGEMNSLNMVPVQRGAHNVPAQVQHIAPGSPLLSMASPLPVFEVSPFQSVPDASVHPRWSHVQASPIHSIPQSMQLQQQSEGAVPVQISRGGADHHPLTANGFSKPQTHSTLADGCSFGVGTNAVLTQMSDELGSVCQPASSGPESTTLNAGGKSRPGSTAGDSVRVDGEGYGSKTNSQVGASGSHKIQSAQQKNPSGRQQYGHYQRGGAQKNNSGAEWSNRKVGFHGRSHSSGGERGFPPAKVKQIYVAKQSTTGTSKAVEN</sequence>
<protein>
    <recommendedName>
        <fullName evidence="4">BAT2 N-terminal domain-containing protein</fullName>
    </recommendedName>
</protein>
<gene>
    <name evidence="2" type="ORF">Cgig2_008024</name>
</gene>
<feature type="compositionally biased region" description="Low complexity" evidence="1">
    <location>
        <begin position="496"/>
        <end position="511"/>
    </location>
</feature>
<feature type="compositionally biased region" description="Basic and acidic residues" evidence="1">
    <location>
        <begin position="1531"/>
        <end position="1541"/>
    </location>
</feature>
<feature type="compositionally biased region" description="Basic and acidic residues" evidence="1">
    <location>
        <begin position="362"/>
        <end position="378"/>
    </location>
</feature>
<organism evidence="2 3">
    <name type="scientific">Carnegiea gigantea</name>
    <dbReference type="NCBI Taxonomy" id="171969"/>
    <lineage>
        <taxon>Eukaryota</taxon>
        <taxon>Viridiplantae</taxon>
        <taxon>Streptophyta</taxon>
        <taxon>Embryophyta</taxon>
        <taxon>Tracheophyta</taxon>
        <taxon>Spermatophyta</taxon>
        <taxon>Magnoliopsida</taxon>
        <taxon>eudicotyledons</taxon>
        <taxon>Gunneridae</taxon>
        <taxon>Pentapetalae</taxon>
        <taxon>Caryophyllales</taxon>
        <taxon>Cactineae</taxon>
        <taxon>Cactaceae</taxon>
        <taxon>Cactoideae</taxon>
        <taxon>Echinocereeae</taxon>
        <taxon>Carnegiea</taxon>
    </lineage>
</organism>
<feature type="compositionally biased region" description="Basic and acidic residues" evidence="1">
    <location>
        <begin position="337"/>
        <end position="348"/>
    </location>
</feature>
<feature type="compositionally biased region" description="Polar residues" evidence="1">
    <location>
        <begin position="455"/>
        <end position="465"/>
    </location>
</feature>